<protein>
    <submittedName>
        <fullName evidence="1">Uncharacterized protein</fullName>
    </submittedName>
</protein>
<accession>A0ACB9NBA8</accession>
<dbReference type="Proteomes" id="UP000828941">
    <property type="component" value="Chromosome 7"/>
</dbReference>
<name>A0ACB9NBA8_BAUVA</name>
<organism evidence="1 2">
    <name type="scientific">Bauhinia variegata</name>
    <name type="common">Purple orchid tree</name>
    <name type="synonym">Phanera variegata</name>
    <dbReference type="NCBI Taxonomy" id="167791"/>
    <lineage>
        <taxon>Eukaryota</taxon>
        <taxon>Viridiplantae</taxon>
        <taxon>Streptophyta</taxon>
        <taxon>Embryophyta</taxon>
        <taxon>Tracheophyta</taxon>
        <taxon>Spermatophyta</taxon>
        <taxon>Magnoliopsida</taxon>
        <taxon>eudicotyledons</taxon>
        <taxon>Gunneridae</taxon>
        <taxon>Pentapetalae</taxon>
        <taxon>rosids</taxon>
        <taxon>fabids</taxon>
        <taxon>Fabales</taxon>
        <taxon>Fabaceae</taxon>
        <taxon>Cercidoideae</taxon>
        <taxon>Cercideae</taxon>
        <taxon>Bauhiniinae</taxon>
        <taxon>Bauhinia</taxon>
    </lineage>
</organism>
<evidence type="ECO:0000313" key="2">
    <source>
        <dbReference type="Proteomes" id="UP000828941"/>
    </source>
</evidence>
<gene>
    <name evidence="1" type="ORF">L6164_018285</name>
</gene>
<keyword evidence="2" id="KW-1185">Reference proteome</keyword>
<sequence length="1004" mass="111433">MTFLIRFSLLAFCIVSSALGFNGTLPDDECQALTDIAKTLGKKDWDFSVNPCSGENNWVTPKPLKGFDNSVSCTCNGTLCHVFSITLKRQNLTGSLPPELIRLPYLQNFDVVRNYLNGTIPTEWGSMNLVNISLLGNRLSGPIPIELGNITTLKSLVLESNQFSGELPPELGNLTQLERLHISANNFTGEIPATFAQLTSLKHVRIGDNQFNGKIPDFIQNWTDLEKLLIQGSGLSGPIPSGISFLKNLTELTISDLNGPDSTFPVFKNNLSNWHILILRSCNINGTLPEYLGDMTELKTLDLSFNKLSGQIPSTFNGLRKAENIFLTGNFLTGSLPEGMENAKYIDLSYNNFSIGNQEQLTCAKENMNLFASSSTNDSGTVACVGSSGCLKTYYYLRINCGGTQVKIHGDNITYDGDSDEGGPSRFHHAGENWAFSNTGYFVDNSLFKNIYTRSNESRLSMNNSELYMNARVSANSLTYYGYCLRNGNYTVKLHFAEIIFTDDKTYSSLGRRIFDIYIQRKLVLKDFNIAKEAGGVHKAVVKNFTAVVTSGNLEIRFYWAGKGTTEIPDKSVYGPLISAISVDPDFEVATQSTPLENKSSLPTGAVVAIAASTAVVIVILVLGILWWRGFLGHKCWRTRELKGVDMQTGLFTLRQIKAATDNFSPANKIGEGGFGPVFKGFLSDDTIIAVKKLSAKSSQGNREFINEIGMISALQHPNLVKLYGCCVERDQLLLVYEYMENNSLARALFGREECQIKLDWATRHKICFGIAKGLAYLHEESRLKIIHRDIKATNVLLDKDLNPRISDFGLAKLNEQDKTFINTRIAGTYGYMAPEYAMHGYLTDKADVYSFGIVALEIVSGKSNTIKQPMEECFSLLDWAHLLKEEGNLMELVDRRLGSDFNQEEAMVMIKVALLCTNVTSTLRPTMSSVVSMLEGKIVVPEIVSDTGETMEEMKLEGLRLHYQQIEAQTQRDSEDRSFTASSTSAVDLYPVQPNSSFMEKRN</sequence>
<comment type="caution">
    <text evidence="1">The sequence shown here is derived from an EMBL/GenBank/DDBJ whole genome shotgun (WGS) entry which is preliminary data.</text>
</comment>
<proteinExistence type="predicted"/>
<reference evidence="1 2" key="1">
    <citation type="journal article" date="2022" name="DNA Res.">
        <title>Chromosomal-level genome assembly of the orchid tree Bauhinia variegata (Leguminosae; Cercidoideae) supports the allotetraploid origin hypothesis of Bauhinia.</title>
        <authorList>
            <person name="Zhong Y."/>
            <person name="Chen Y."/>
            <person name="Zheng D."/>
            <person name="Pang J."/>
            <person name="Liu Y."/>
            <person name="Luo S."/>
            <person name="Meng S."/>
            <person name="Qian L."/>
            <person name="Wei D."/>
            <person name="Dai S."/>
            <person name="Zhou R."/>
        </authorList>
    </citation>
    <scope>NUCLEOTIDE SEQUENCE [LARGE SCALE GENOMIC DNA]</scope>
    <source>
        <strain evidence="1">BV-YZ2020</strain>
    </source>
</reference>
<dbReference type="EMBL" id="CM039432">
    <property type="protein sequence ID" value="KAI4333480.1"/>
    <property type="molecule type" value="Genomic_DNA"/>
</dbReference>
<evidence type="ECO:0000313" key="1">
    <source>
        <dbReference type="EMBL" id="KAI4333480.1"/>
    </source>
</evidence>